<dbReference type="OrthoDB" id="6734294at2759"/>
<dbReference type="Pfam" id="PF13359">
    <property type="entry name" value="DDE_Tnp_4"/>
    <property type="match status" value="1"/>
</dbReference>
<evidence type="ECO:0000313" key="4">
    <source>
        <dbReference type="EMBL" id="KAF2903598.1"/>
    </source>
</evidence>
<name>A0A8K0GN17_IGNLU</name>
<protein>
    <recommendedName>
        <fullName evidence="3">DDE Tnp4 domain-containing protein</fullName>
    </recommendedName>
</protein>
<dbReference type="AlphaFoldDB" id="A0A8K0GN17"/>
<evidence type="ECO:0000256" key="2">
    <source>
        <dbReference type="ARBA" id="ARBA00022723"/>
    </source>
</evidence>
<keyword evidence="5" id="KW-1185">Reference proteome</keyword>
<dbReference type="InterPro" id="IPR027806">
    <property type="entry name" value="HARBI1_dom"/>
</dbReference>
<feature type="domain" description="DDE Tnp4" evidence="3">
    <location>
        <begin position="50"/>
        <end position="130"/>
    </location>
</feature>
<evidence type="ECO:0000313" key="5">
    <source>
        <dbReference type="Proteomes" id="UP000801492"/>
    </source>
</evidence>
<comment type="cofactor">
    <cofactor evidence="1">
        <name>a divalent metal cation</name>
        <dbReference type="ChEBI" id="CHEBI:60240"/>
    </cofactor>
</comment>
<evidence type="ECO:0000259" key="3">
    <source>
        <dbReference type="Pfam" id="PF13359"/>
    </source>
</evidence>
<accession>A0A8K0GN17</accession>
<sequence>MNNVNELNIEQIPSSSELLKRAINQALAQFVVVQIPDNEPVTEWGEPLPYAFIADEAFRLHQHLLKPYPRHGLNNNRNQRIFNYRLSYARQMVVCTFGFLAATFRIFHTPILVYPAKVDKIVNAAAVLHNLIRI</sequence>
<gene>
    <name evidence="4" type="ORF">ILUMI_02588</name>
</gene>
<reference evidence="4" key="1">
    <citation type="submission" date="2019-08" db="EMBL/GenBank/DDBJ databases">
        <title>The genome of the North American firefly Photinus pyralis.</title>
        <authorList>
            <consortium name="Photinus pyralis genome working group"/>
            <person name="Fallon T.R."/>
            <person name="Sander Lower S.E."/>
            <person name="Weng J.-K."/>
        </authorList>
    </citation>
    <scope>NUCLEOTIDE SEQUENCE</scope>
    <source>
        <strain evidence="4">TRF0915ILg1</strain>
        <tissue evidence="4">Whole body</tissue>
    </source>
</reference>
<organism evidence="4 5">
    <name type="scientific">Ignelater luminosus</name>
    <name type="common">Cucubano</name>
    <name type="synonym">Pyrophorus luminosus</name>
    <dbReference type="NCBI Taxonomy" id="2038154"/>
    <lineage>
        <taxon>Eukaryota</taxon>
        <taxon>Metazoa</taxon>
        <taxon>Ecdysozoa</taxon>
        <taxon>Arthropoda</taxon>
        <taxon>Hexapoda</taxon>
        <taxon>Insecta</taxon>
        <taxon>Pterygota</taxon>
        <taxon>Neoptera</taxon>
        <taxon>Endopterygota</taxon>
        <taxon>Coleoptera</taxon>
        <taxon>Polyphaga</taxon>
        <taxon>Elateriformia</taxon>
        <taxon>Elateroidea</taxon>
        <taxon>Elateridae</taxon>
        <taxon>Agrypninae</taxon>
        <taxon>Pyrophorini</taxon>
        <taxon>Ignelater</taxon>
    </lineage>
</organism>
<dbReference type="Proteomes" id="UP000801492">
    <property type="component" value="Unassembled WGS sequence"/>
</dbReference>
<evidence type="ECO:0000256" key="1">
    <source>
        <dbReference type="ARBA" id="ARBA00001968"/>
    </source>
</evidence>
<dbReference type="GO" id="GO:0046872">
    <property type="term" value="F:metal ion binding"/>
    <property type="evidence" value="ECO:0007669"/>
    <property type="project" value="UniProtKB-KW"/>
</dbReference>
<comment type="caution">
    <text evidence="4">The sequence shown here is derived from an EMBL/GenBank/DDBJ whole genome shotgun (WGS) entry which is preliminary data.</text>
</comment>
<proteinExistence type="predicted"/>
<keyword evidence="2" id="KW-0479">Metal-binding</keyword>
<dbReference type="EMBL" id="VTPC01000981">
    <property type="protein sequence ID" value="KAF2903598.1"/>
    <property type="molecule type" value="Genomic_DNA"/>
</dbReference>